<feature type="region of interest" description="Disordered" evidence="1">
    <location>
        <begin position="292"/>
        <end position="319"/>
    </location>
</feature>
<feature type="compositionally biased region" description="Low complexity" evidence="1">
    <location>
        <begin position="292"/>
        <end position="310"/>
    </location>
</feature>
<evidence type="ECO:0000313" key="2">
    <source>
        <dbReference type="EMBL" id="PPQ85454.1"/>
    </source>
</evidence>
<dbReference type="EMBL" id="NHTK01004711">
    <property type="protein sequence ID" value="PPQ85454.1"/>
    <property type="molecule type" value="Genomic_DNA"/>
</dbReference>
<dbReference type="AlphaFoldDB" id="A0A409X3Y0"/>
<evidence type="ECO:0000256" key="1">
    <source>
        <dbReference type="SAM" id="MobiDB-lite"/>
    </source>
</evidence>
<keyword evidence="3" id="KW-1185">Reference proteome</keyword>
<sequence length="380" mass="40175">MSLLTPHQSPSSLSFYMFGHFGLTKPNPISPDKPNVSYSFTDYNTILTSIAGPDKLKCTLRAFSDNKSHFPPYTICFALVKVYIPPPSSPSKVSLNSVFCAPANNGSPFSDDNGPSLLPQLNIPLAFVIGHIVKGLFDHQVPGKSSFRAIVVSTSSFFNGSTQESLVTCVFHNKTRWKKIPVLNIGSCFSFTGFLYSFDSSSNEISFTVEDISVNLNPISSDDARLKLDRQSGLSAVGSSVSIGVKRSFVFDDSDDEDSSSVPCPPSSISSFPGMAPALNLSPSTSSTVASSFPSGSSSFPSGTSLTTPSPTIPVPVDNPLISTTPVPAFSNSIHSTSIPYHDFPPSDSAAESSQGSSAVSLGKRSASSKIVIAAAKKKK</sequence>
<gene>
    <name evidence="2" type="ORF">CVT24_003657</name>
</gene>
<comment type="caution">
    <text evidence="2">The sequence shown here is derived from an EMBL/GenBank/DDBJ whole genome shotgun (WGS) entry which is preliminary data.</text>
</comment>
<organism evidence="2 3">
    <name type="scientific">Panaeolus cyanescens</name>
    <dbReference type="NCBI Taxonomy" id="181874"/>
    <lineage>
        <taxon>Eukaryota</taxon>
        <taxon>Fungi</taxon>
        <taxon>Dikarya</taxon>
        <taxon>Basidiomycota</taxon>
        <taxon>Agaricomycotina</taxon>
        <taxon>Agaricomycetes</taxon>
        <taxon>Agaricomycetidae</taxon>
        <taxon>Agaricales</taxon>
        <taxon>Agaricineae</taxon>
        <taxon>Galeropsidaceae</taxon>
        <taxon>Panaeolus</taxon>
    </lineage>
</organism>
<accession>A0A409X3Y0</accession>
<evidence type="ECO:0000313" key="3">
    <source>
        <dbReference type="Proteomes" id="UP000284842"/>
    </source>
</evidence>
<reference evidence="2 3" key="1">
    <citation type="journal article" date="2018" name="Evol. Lett.">
        <title>Horizontal gene cluster transfer increased hallucinogenic mushroom diversity.</title>
        <authorList>
            <person name="Reynolds H.T."/>
            <person name="Vijayakumar V."/>
            <person name="Gluck-Thaler E."/>
            <person name="Korotkin H.B."/>
            <person name="Matheny P.B."/>
            <person name="Slot J.C."/>
        </authorList>
    </citation>
    <scope>NUCLEOTIDE SEQUENCE [LARGE SCALE GENOMIC DNA]</scope>
    <source>
        <strain evidence="2 3">2629</strain>
    </source>
</reference>
<feature type="region of interest" description="Disordered" evidence="1">
    <location>
        <begin position="341"/>
        <end position="368"/>
    </location>
</feature>
<protein>
    <submittedName>
        <fullName evidence="2">Uncharacterized protein</fullName>
    </submittedName>
</protein>
<name>A0A409X3Y0_9AGAR</name>
<feature type="compositionally biased region" description="Low complexity" evidence="1">
    <location>
        <begin position="347"/>
        <end position="368"/>
    </location>
</feature>
<dbReference type="InParanoid" id="A0A409X3Y0"/>
<proteinExistence type="predicted"/>
<dbReference type="Proteomes" id="UP000284842">
    <property type="component" value="Unassembled WGS sequence"/>
</dbReference>